<gene>
    <name evidence="5" type="primary">Proc</name>
    <name evidence="5" type="ORF">TNCT_110461</name>
</gene>
<proteinExistence type="inferred from homology"/>
<dbReference type="OrthoDB" id="6428319at2759"/>
<accession>A0A8X6HU51</accession>
<sequence>MSTSSVCIICIILMIQMVSAIVPYTKEHKACKSCALQIGRQIIAGGTKIRRFDKYPFEVAIIHVKSGIIYCGGMIISSKFILTAAHCITKETAKTKSICDTRNMPKKCFRRPKTIKIGYIDHPTMDVLHKMKVLRIIPHPHHNAKKNTNDIALIELKTHIVCLDLPRPICLPAKNLSKVGNELIIAGWGFSEAEQLS</sequence>
<dbReference type="InterPro" id="IPR001314">
    <property type="entry name" value="Peptidase_S1A"/>
</dbReference>
<name>A0A8X6HU51_TRICU</name>
<dbReference type="Proteomes" id="UP000887116">
    <property type="component" value="Unassembled WGS sequence"/>
</dbReference>
<dbReference type="SUPFAM" id="SSF50494">
    <property type="entry name" value="Trypsin-like serine proteases"/>
    <property type="match status" value="1"/>
</dbReference>
<evidence type="ECO:0000256" key="2">
    <source>
        <dbReference type="ARBA" id="ARBA00024195"/>
    </source>
</evidence>
<organism evidence="5 6">
    <name type="scientific">Trichonephila clavata</name>
    <name type="common">Joro spider</name>
    <name type="synonym">Nephila clavata</name>
    <dbReference type="NCBI Taxonomy" id="2740835"/>
    <lineage>
        <taxon>Eukaryota</taxon>
        <taxon>Metazoa</taxon>
        <taxon>Ecdysozoa</taxon>
        <taxon>Arthropoda</taxon>
        <taxon>Chelicerata</taxon>
        <taxon>Arachnida</taxon>
        <taxon>Araneae</taxon>
        <taxon>Araneomorphae</taxon>
        <taxon>Entelegynae</taxon>
        <taxon>Araneoidea</taxon>
        <taxon>Nephilidae</taxon>
        <taxon>Trichonephila</taxon>
    </lineage>
</organism>
<dbReference type="InterPro" id="IPR051487">
    <property type="entry name" value="Ser/Thr_Proteases_Immune/Dev"/>
</dbReference>
<feature type="chain" id="PRO_5036470698" evidence="3">
    <location>
        <begin position="21"/>
        <end position="197"/>
    </location>
</feature>
<dbReference type="PANTHER" id="PTHR24256">
    <property type="entry name" value="TRYPTASE-RELATED"/>
    <property type="match status" value="1"/>
</dbReference>
<dbReference type="GO" id="GO:0006508">
    <property type="term" value="P:proteolysis"/>
    <property type="evidence" value="ECO:0007669"/>
    <property type="project" value="InterPro"/>
</dbReference>
<dbReference type="InterPro" id="IPR018114">
    <property type="entry name" value="TRYPSIN_HIS"/>
</dbReference>
<dbReference type="Pfam" id="PF00089">
    <property type="entry name" value="Trypsin"/>
    <property type="match status" value="1"/>
</dbReference>
<comment type="caution">
    <text evidence="5">The sequence shown here is derived from an EMBL/GenBank/DDBJ whole genome shotgun (WGS) entry which is preliminary data.</text>
</comment>
<feature type="non-terminal residue" evidence="5">
    <location>
        <position position="1"/>
    </location>
</feature>
<dbReference type="Gene3D" id="2.40.10.10">
    <property type="entry name" value="Trypsin-like serine proteases"/>
    <property type="match status" value="2"/>
</dbReference>
<feature type="signal peptide" evidence="3">
    <location>
        <begin position="1"/>
        <end position="20"/>
    </location>
</feature>
<evidence type="ECO:0000256" key="3">
    <source>
        <dbReference type="SAM" id="SignalP"/>
    </source>
</evidence>
<dbReference type="AlphaFoldDB" id="A0A8X6HU51"/>
<dbReference type="EMBL" id="BMAO01024088">
    <property type="protein sequence ID" value="GFQ92874.1"/>
    <property type="molecule type" value="Genomic_DNA"/>
</dbReference>
<keyword evidence="1" id="KW-1015">Disulfide bond</keyword>
<protein>
    <submittedName>
        <fullName evidence="5">Vitamin K-dependent protein C</fullName>
    </submittedName>
</protein>
<feature type="domain" description="Peptidase S1" evidence="4">
    <location>
        <begin position="43"/>
        <end position="197"/>
    </location>
</feature>
<dbReference type="SMART" id="SM00020">
    <property type="entry name" value="Tryp_SPc"/>
    <property type="match status" value="1"/>
</dbReference>
<dbReference type="PRINTS" id="PR00722">
    <property type="entry name" value="CHYMOTRYPSIN"/>
</dbReference>
<evidence type="ECO:0000256" key="1">
    <source>
        <dbReference type="ARBA" id="ARBA00023157"/>
    </source>
</evidence>
<dbReference type="GO" id="GO:0004252">
    <property type="term" value="F:serine-type endopeptidase activity"/>
    <property type="evidence" value="ECO:0007669"/>
    <property type="project" value="InterPro"/>
</dbReference>
<dbReference type="InterPro" id="IPR009003">
    <property type="entry name" value="Peptidase_S1_PA"/>
</dbReference>
<reference evidence="5" key="1">
    <citation type="submission" date="2020-07" db="EMBL/GenBank/DDBJ databases">
        <title>Multicomponent nature underlies the extraordinary mechanical properties of spider dragline silk.</title>
        <authorList>
            <person name="Kono N."/>
            <person name="Nakamura H."/>
            <person name="Mori M."/>
            <person name="Yoshida Y."/>
            <person name="Ohtoshi R."/>
            <person name="Malay A.D."/>
            <person name="Moran D.A.P."/>
            <person name="Tomita M."/>
            <person name="Numata K."/>
            <person name="Arakawa K."/>
        </authorList>
    </citation>
    <scope>NUCLEOTIDE SEQUENCE</scope>
</reference>
<evidence type="ECO:0000259" key="4">
    <source>
        <dbReference type="PROSITE" id="PS50240"/>
    </source>
</evidence>
<comment type="similarity">
    <text evidence="2">Belongs to the peptidase S1 family. CLIP subfamily.</text>
</comment>
<dbReference type="InterPro" id="IPR043504">
    <property type="entry name" value="Peptidase_S1_PA_chymotrypsin"/>
</dbReference>
<evidence type="ECO:0000313" key="6">
    <source>
        <dbReference type="Proteomes" id="UP000887116"/>
    </source>
</evidence>
<keyword evidence="3" id="KW-0732">Signal</keyword>
<dbReference type="PROSITE" id="PS50240">
    <property type="entry name" value="TRYPSIN_DOM"/>
    <property type="match status" value="1"/>
</dbReference>
<dbReference type="PROSITE" id="PS00134">
    <property type="entry name" value="TRYPSIN_HIS"/>
    <property type="match status" value="1"/>
</dbReference>
<dbReference type="InterPro" id="IPR001254">
    <property type="entry name" value="Trypsin_dom"/>
</dbReference>
<keyword evidence="6" id="KW-1185">Reference proteome</keyword>
<evidence type="ECO:0000313" key="5">
    <source>
        <dbReference type="EMBL" id="GFQ92874.1"/>
    </source>
</evidence>